<comment type="similarity">
    <text evidence="1">Belongs to the plant acyltransferase family.</text>
</comment>
<evidence type="ECO:0000256" key="1">
    <source>
        <dbReference type="ARBA" id="ARBA00009861"/>
    </source>
</evidence>
<evidence type="ECO:0000313" key="2">
    <source>
        <dbReference type="EMBL" id="GMN52018.1"/>
    </source>
</evidence>
<comment type="caution">
    <text evidence="2">The sequence shown here is derived from an EMBL/GenBank/DDBJ whole genome shotgun (WGS) entry which is preliminary data.</text>
</comment>
<dbReference type="InterPro" id="IPR050317">
    <property type="entry name" value="Plant_Fungal_Acyltransferase"/>
</dbReference>
<evidence type="ECO:0000313" key="3">
    <source>
        <dbReference type="Proteomes" id="UP001187192"/>
    </source>
</evidence>
<dbReference type="InterPro" id="IPR023213">
    <property type="entry name" value="CAT-like_dom_sf"/>
</dbReference>
<dbReference type="Gene3D" id="3.30.559.10">
    <property type="entry name" value="Chloramphenicol acetyltransferase-like domain"/>
    <property type="match status" value="2"/>
</dbReference>
<dbReference type="PANTHER" id="PTHR31642:SF324">
    <property type="entry name" value="SPERMIDINE HYDROXYCINNAMOYL TRANSFERASE"/>
    <property type="match status" value="1"/>
</dbReference>
<protein>
    <submittedName>
        <fullName evidence="2">Uncharacterized protein</fullName>
    </submittedName>
</protein>
<reference evidence="2" key="1">
    <citation type="submission" date="2023-07" db="EMBL/GenBank/DDBJ databases">
        <title>draft genome sequence of fig (Ficus carica).</title>
        <authorList>
            <person name="Takahashi T."/>
            <person name="Nishimura K."/>
        </authorList>
    </citation>
    <scope>NUCLEOTIDE SEQUENCE</scope>
</reference>
<sequence>MVRPAHDQQTSCTKPRQFLSPLDQINSLTHTQIIYFYQPPKILCTPRDTIFVTLRDSLSRVLVPFYPLAGRLRWSVDHDQTDNHNGRLELDCNGHGVAFFEAELDAELVEFGDFTPSSTMNYRCLFSCIDYNVPIHEMPVLFLQLTKFKCGGMSLSMSFSHIVADGVSMAHFLMEWARVSRGEPIQTMPCHDRNVSIIMRTSQVFDHSVDFLHLPRLLIERPKADDHREVEKMMKRTVISLRLTKYQVGKLQKNANHDCQIDEQNHVAYTRYEAVAAHIWRCMSKVRKNKDEQATTNIITVDARCRLEPALPEGYFGNAIFDVKATIYAGDLVAKPLGYEASRIRAAIEKVTNEYVLSAIHFIKNQQDLSRLRQLYSFFVENKIFLGNPNVAVTNWVNLPAYGLDFGWGKEIYFGPGDLETDGDSVVLRDCSGDIGSLIVVLCLQVDHVDDFKMHFYKEILSSSL</sequence>
<dbReference type="EMBL" id="BTGU01000040">
    <property type="protein sequence ID" value="GMN52018.1"/>
    <property type="molecule type" value="Genomic_DNA"/>
</dbReference>
<accession>A0AA88AS99</accession>
<dbReference type="Proteomes" id="UP001187192">
    <property type="component" value="Unassembled WGS sequence"/>
</dbReference>
<organism evidence="2 3">
    <name type="scientific">Ficus carica</name>
    <name type="common">Common fig</name>
    <dbReference type="NCBI Taxonomy" id="3494"/>
    <lineage>
        <taxon>Eukaryota</taxon>
        <taxon>Viridiplantae</taxon>
        <taxon>Streptophyta</taxon>
        <taxon>Embryophyta</taxon>
        <taxon>Tracheophyta</taxon>
        <taxon>Spermatophyta</taxon>
        <taxon>Magnoliopsida</taxon>
        <taxon>eudicotyledons</taxon>
        <taxon>Gunneridae</taxon>
        <taxon>Pentapetalae</taxon>
        <taxon>rosids</taxon>
        <taxon>fabids</taxon>
        <taxon>Rosales</taxon>
        <taxon>Moraceae</taxon>
        <taxon>Ficeae</taxon>
        <taxon>Ficus</taxon>
    </lineage>
</organism>
<dbReference type="PANTHER" id="PTHR31642">
    <property type="entry name" value="TRICHOTHECENE 3-O-ACETYLTRANSFERASE"/>
    <property type="match status" value="1"/>
</dbReference>
<keyword evidence="3" id="KW-1185">Reference proteome</keyword>
<gene>
    <name evidence="2" type="ORF">TIFTF001_021164</name>
</gene>
<dbReference type="GO" id="GO:0016747">
    <property type="term" value="F:acyltransferase activity, transferring groups other than amino-acyl groups"/>
    <property type="evidence" value="ECO:0007669"/>
    <property type="project" value="TreeGrafter"/>
</dbReference>
<proteinExistence type="inferred from homology"/>
<name>A0AA88AS99_FICCA</name>
<dbReference type="AlphaFoldDB" id="A0AA88AS99"/>
<dbReference type="Pfam" id="PF02458">
    <property type="entry name" value="Transferase"/>
    <property type="match status" value="1"/>
</dbReference>